<proteinExistence type="predicted"/>
<organism evidence="1 2">
    <name type="scientific">Actinomadura keratinilytica</name>
    <dbReference type="NCBI Taxonomy" id="547461"/>
    <lineage>
        <taxon>Bacteria</taxon>
        <taxon>Bacillati</taxon>
        <taxon>Actinomycetota</taxon>
        <taxon>Actinomycetes</taxon>
        <taxon>Streptosporangiales</taxon>
        <taxon>Thermomonosporaceae</taxon>
        <taxon>Actinomadura</taxon>
    </lineage>
</organism>
<dbReference type="Proteomes" id="UP001500266">
    <property type="component" value="Unassembled WGS sequence"/>
</dbReference>
<comment type="caution">
    <text evidence="1">The sequence shown here is derived from an EMBL/GenBank/DDBJ whole genome shotgun (WGS) entry which is preliminary data.</text>
</comment>
<name>A0ABP7Z7Y0_9ACTN</name>
<reference evidence="2" key="1">
    <citation type="journal article" date="2019" name="Int. J. Syst. Evol. Microbiol.">
        <title>The Global Catalogue of Microorganisms (GCM) 10K type strain sequencing project: providing services to taxonomists for standard genome sequencing and annotation.</title>
        <authorList>
            <consortium name="The Broad Institute Genomics Platform"/>
            <consortium name="The Broad Institute Genome Sequencing Center for Infectious Disease"/>
            <person name="Wu L."/>
            <person name="Ma J."/>
        </authorList>
    </citation>
    <scope>NUCLEOTIDE SEQUENCE [LARGE SCALE GENOMIC DNA]</scope>
    <source>
        <strain evidence="2">JCM 17316</strain>
    </source>
</reference>
<dbReference type="EMBL" id="BAABDO010000078">
    <property type="protein sequence ID" value="GAA4149326.1"/>
    <property type="molecule type" value="Genomic_DNA"/>
</dbReference>
<evidence type="ECO:0000313" key="1">
    <source>
        <dbReference type="EMBL" id="GAA4149326.1"/>
    </source>
</evidence>
<keyword evidence="2" id="KW-1185">Reference proteome</keyword>
<sequence length="149" mass="17468">MRTADFSRAPRQAQATAMFVGATRYRGPLSVLTLSLTWFRLVRDMKRMRGYCWHKVYWEFPFTLGTLAFFEDRDALLLFARSRHHRRLMRWVTDGTRNATGGYIRIYNAEPEGYSNGVWRAEGNVMAHIPEFTPLSHEEQGPPVARERR</sequence>
<evidence type="ECO:0000313" key="2">
    <source>
        <dbReference type="Proteomes" id="UP001500266"/>
    </source>
</evidence>
<dbReference type="RefSeq" id="WP_345023460.1">
    <property type="nucleotide sequence ID" value="NZ_BAABDO010000078.1"/>
</dbReference>
<accession>A0ABP7Z7Y0</accession>
<protein>
    <recommendedName>
        <fullName evidence="3">DUF4188 domain-containing protein</fullName>
    </recommendedName>
</protein>
<gene>
    <name evidence="1" type="ORF">GCM10022416_44530</name>
</gene>
<evidence type="ECO:0008006" key="3">
    <source>
        <dbReference type="Google" id="ProtNLM"/>
    </source>
</evidence>